<feature type="compositionally biased region" description="Low complexity" evidence="1">
    <location>
        <begin position="40"/>
        <end position="59"/>
    </location>
</feature>
<feature type="compositionally biased region" description="Basic and acidic residues" evidence="1">
    <location>
        <begin position="1"/>
        <end position="16"/>
    </location>
</feature>
<dbReference type="EMBL" id="AYSA01000036">
    <property type="protein sequence ID" value="ESZ98690.1"/>
    <property type="molecule type" value="Genomic_DNA"/>
</dbReference>
<keyword evidence="3" id="KW-1185">Reference proteome</keyword>
<protein>
    <submittedName>
        <fullName evidence="2">Uncharacterized protein</fullName>
    </submittedName>
</protein>
<name>W9CVV5_SCLBF</name>
<evidence type="ECO:0000256" key="1">
    <source>
        <dbReference type="SAM" id="MobiDB-lite"/>
    </source>
</evidence>
<accession>W9CVV5</accession>
<dbReference type="AlphaFoldDB" id="W9CVV5"/>
<gene>
    <name evidence="2" type="ORF">SBOR_0928</name>
</gene>
<comment type="caution">
    <text evidence="2">The sequence shown here is derived from an EMBL/GenBank/DDBJ whole genome shotgun (WGS) entry which is preliminary data.</text>
</comment>
<dbReference type="HOGENOM" id="CLU_1797587_0_0_1"/>
<evidence type="ECO:0000313" key="2">
    <source>
        <dbReference type="EMBL" id="ESZ98690.1"/>
    </source>
</evidence>
<evidence type="ECO:0000313" key="3">
    <source>
        <dbReference type="Proteomes" id="UP000019487"/>
    </source>
</evidence>
<feature type="region of interest" description="Disordered" evidence="1">
    <location>
        <begin position="1"/>
        <end position="61"/>
    </location>
</feature>
<proteinExistence type="predicted"/>
<sequence>MPTENMAEKRTLREDNMEMSSDSQNPDLACGGKSSNQQGTSATSTNSVSSTSSRSSSFTREQWVRIESSLPDIDEPFYEQFRAFKEEWTAKIKEMYPSTAEIAIAIANAKLQRILEELRAGEKAANLARLAEFSDTRETEVPKV</sequence>
<dbReference type="Proteomes" id="UP000019487">
    <property type="component" value="Unassembled WGS sequence"/>
</dbReference>
<organism evidence="2 3">
    <name type="scientific">Sclerotinia borealis (strain F-4128)</name>
    <dbReference type="NCBI Taxonomy" id="1432307"/>
    <lineage>
        <taxon>Eukaryota</taxon>
        <taxon>Fungi</taxon>
        <taxon>Dikarya</taxon>
        <taxon>Ascomycota</taxon>
        <taxon>Pezizomycotina</taxon>
        <taxon>Leotiomycetes</taxon>
        <taxon>Helotiales</taxon>
        <taxon>Sclerotiniaceae</taxon>
        <taxon>Sclerotinia</taxon>
    </lineage>
</organism>
<reference evidence="2 3" key="1">
    <citation type="journal article" date="2014" name="Genome Announc.">
        <title>Draft genome sequence of Sclerotinia borealis, a psychrophilic plant pathogenic fungus.</title>
        <authorList>
            <person name="Mardanov A.V."/>
            <person name="Beletsky A.V."/>
            <person name="Kadnikov V.V."/>
            <person name="Ignatov A.N."/>
            <person name="Ravin N.V."/>
        </authorList>
    </citation>
    <scope>NUCLEOTIDE SEQUENCE [LARGE SCALE GENOMIC DNA]</scope>
    <source>
        <strain evidence="3">F-4157</strain>
    </source>
</reference>